<protein>
    <submittedName>
        <fullName evidence="4">Zinc protease</fullName>
    </submittedName>
</protein>
<feature type="domain" description="Peptidase M16 N-terminal" evidence="2">
    <location>
        <begin position="22"/>
        <end position="159"/>
    </location>
</feature>
<dbReference type="PANTHER" id="PTHR11851:SF49">
    <property type="entry name" value="MITOCHONDRIAL-PROCESSING PEPTIDASE SUBUNIT ALPHA"/>
    <property type="match status" value="1"/>
</dbReference>
<dbReference type="AlphaFoldDB" id="A0A096BT29"/>
<comment type="caution">
    <text evidence="4">The sequence shown here is derived from an EMBL/GenBank/DDBJ whole genome shotgun (WGS) entry which is preliminary data.</text>
</comment>
<dbReference type="GO" id="GO:0008233">
    <property type="term" value="F:peptidase activity"/>
    <property type="evidence" value="ECO:0007669"/>
    <property type="project" value="UniProtKB-KW"/>
</dbReference>
<dbReference type="EMBL" id="JRNQ01000002">
    <property type="protein sequence ID" value="KGF45862.1"/>
    <property type="molecule type" value="Genomic_DNA"/>
</dbReference>
<dbReference type="OrthoDB" id="9811314at2"/>
<dbReference type="GO" id="GO:0046872">
    <property type="term" value="F:metal ion binding"/>
    <property type="evidence" value="ECO:0007669"/>
    <property type="project" value="InterPro"/>
</dbReference>
<name>A0A096BT29_9BACT</name>
<dbReference type="SUPFAM" id="SSF63411">
    <property type="entry name" value="LuxS/MPP-like metallohydrolase"/>
    <property type="match status" value="2"/>
</dbReference>
<keyword evidence="4" id="KW-0645">Protease</keyword>
<dbReference type="Proteomes" id="UP000029525">
    <property type="component" value="Unassembled WGS sequence"/>
</dbReference>
<dbReference type="InterPro" id="IPR011765">
    <property type="entry name" value="Pept_M16_N"/>
</dbReference>
<evidence type="ECO:0000256" key="1">
    <source>
        <dbReference type="ARBA" id="ARBA00007261"/>
    </source>
</evidence>
<feature type="domain" description="Peptidase M16 C-terminal" evidence="3">
    <location>
        <begin position="166"/>
        <end position="344"/>
    </location>
</feature>
<gene>
    <name evidence="4" type="ORF">HMPREF0647_00215</name>
</gene>
<organism evidence="4 5">
    <name type="scientific">Prevotella bivia DNF00320</name>
    <dbReference type="NCBI Taxonomy" id="1401068"/>
    <lineage>
        <taxon>Bacteria</taxon>
        <taxon>Pseudomonadati</taxon>
        <taxon>Bacteroidota</taxon>
        <taxon>Bacteroidia</taxon>
        <taxon>Bacteroidales</taxon>
        <taxon>Prevotellaceae</taxon>
        <taxon>Prevotella</taxon>
    </lineage>
</organism>
<dbReference type="Pfam" id="PF00675">
    <property type="entry name" value="Peptidase_M16"/>
    <property type="match status" value="1"/>
</dbReference>
<dbReference type="Gene3D" id="3.30.830.10">
    <property type="entry name" value="Metalloenzyme, LuxS/M16 peptidase-like"/>
    <property type="match status" value="2"/>
</dbReference>
<evidence type="ECO:0000259" key="2">
    <source>
        <dbReference type="Pfam" id="PF00675"/>
    </source>
</evidence>
<proteinExistence type="inferred from homology"/>
<evidence type="ECO:0000259" key="3">
    <source>
        <dbReference type="Pfam" id="PF05193"/>
    </source>
</evidence>
<reference evidence="4 5" key="1">
    <citation type="submission" date="2014-07" db="EMBL/GenBank/DDBJ databases">
        <authorList>
            <person name="McCorrison J."/>
            <person name="Sanka R."/>
            <person name="Torralba M."/>
            <person name="Gillis M."/>
            <person name="Haft D.H."/>
            <person name="Methe B."/>
            <person name="Sutton G."/>
            <person name="Nelson K.E."/>
        </authorList>
    </citation>
    <scope>NUCLEOTIDE SEQUENCE [LARGE SCALE GENOMIC DNA]</scope>
    <source>
        <strain evidence="4 5">DNF00320</strain>
    </source>
</reference>
<dbReference type="RefSeq" id="WP_036865680.1">
    <property type="nucleotide sequence ID" value="NZ_JRNQ01000002.1"/>
</dbReference>
<dbReference type="InterPro" id="IPR011249">
    <property type="entry name" value="Metalloenz_LuxS/M16"/>
</dbReference>
<evidence type="ECO:0000313" key="5">
    <source>
        <dbReference type="Proteomes" id="UP000029525"/>
    </source>
</evidence>
<accession>A0A096BT29</accession>
<evidence type="ECO:0000313" key="4">
    <source>
        <dbReference type="EMBL" id="KGF45862.1"/>
    </source>
</evidence>
<dbReference type="Pfam" id="PF05193">
    <property type="entry name" value="Peptidase_M16_C"/>
    <property type="match status" value="1"/>
</dbReference>
<sequence length="410" mass="46565">MNKYNTATLDNGLRIIHLPSDADVVYCGYEINAGTADETELEEGIAHFCEHVTFKGTKQRRSLDIINFLEDVGGDLNAFTTKSETVYYSAILNEHIEMAVDLLSDIVFHSTYPQAEINKEVEVICDEIESYNDSPSELIFDDFENIVFRHHPLGHNILGKAETVRSFTTADALRFTTKHYRPDNAVFYASGNINFDKLVELLQQYTPAMKPRKNAKSLMQTPHYEVIATTPIVVNKDTHQAHVVVGTHAYDVYDKRRMPLYLLNNILGGPGMSARLNLSLREKHGLVYTVESTMSTYERAGLWNIYFGCDPDDVETCLTLIRKELDKVMNTPLTQEELAKAKRQIKGQIGIAADNRESYALDFGKSFLHYGWLKDIQKLYQDIDKITAEEIQAVARELFPASNLTTLIYK</sequence>
<dbReference type="InterPro" id="IPR007863">
    <property type="entry name" value="Peptidase_M16_C"/>
</dbReference>
<dbReference type="GO" id="GO:0006508">
    <property type="term" value="P:proteolysis"/>
    <property type="evidence" value="ECO:0007669"/>
    <property type="project" value="UniProtKB-KW"/>
</dbReference>
<dbReference type="InterPro" id="IPR050361">
    <property type="entry name" value="MPP/UQCRC_Complex"/>
</dbReference>
<dbReference type="PANTHER" id="PTHR11851">
    <property type="entry name" value="METALLOPROTEASE"/>
    <property type="match status" value="1"/>
</dbReference>
<keyword evidence="4" id="KW-0378">Hydrolase</keyword>
<comment type="similarity">
    <text evidence="1">Belongs to the peptidase M16 family.</text>
</comment>